<name>A0A0C3G489_PILCF</name>
<dbReference type="InParanoid" id="A0A0C3G489"/>
<dbReference type="HOGENOM" id="CLU_2813275_0_0_1"/>
<accession>A0A0C3G489</accession>
<sequence length="67" mass="7274">MSNIIPRSTAVTMGNARGMVVCGYADGRLVESGIQRVLERTIDDSATMPAIFHTLINEPRPQNTGEN</sequence>
<organism evidence="1 2">
    <name type="scientific">Piloderma croceum (strain F 1598)</name>
    <dbReference type="NCBI Taxonomy" id="765440"/>
    <lineage>
        <taxon>Eukaryota</taxon>
        <taxon>Fungi</taxon>
        <taxon>Dikarya</taxon>
        <taxon>Basidiomycota</taxon>
        <taxon>Agaricomycotina</taxon>
        <taxon>Agaricomycetes</taxon>
        <taxon>Agaricomycetidae</taxon>
        <taxon>Atheliales</taxon>
        <taxon>Atheliaceae</taxon>
        <taxon>Piloderma</taxon>
    </lineage>
</organism>
<dbReference type="EMBL" id="KN832981">
    <property type="protein sequence ID" value="KIM86609.1"/>
    <property type="molecule type" value="Genomic_DNA"/>
</dbReference>
<dbReference type="Proteomes" id="UP000054166">
    <property type="component" value="Unassembled WGS sequence"/>
</dbReference>
<evidence type="ECO:0000313" key="1">
    <source>
        <dbReference type="EMBL" id="KIM86609.1"/>
    </source>
</evidence>
<evidence type="ECO:0000313" key="2">
    <source>
        <dbReference type="Proteomes" id="UP000054166"/>
    </source>
</evidence>
<proteinExistence type="predicted"/>
<reference evidence="2" key="2">
    <citation type="submission" date="2015-01" db="EMBL/GenBank/DDBJ databases">
        <title>Evolutionary Origins and Diversification of the Mycorrhizal Mutualists.</title>
        <authorList>
            <consortium name="DOE Joint Genome Institute"/>
            <consortium name="Mycorrhizal Genomics Consortium"/>
            <person name="Kohler A."/>
            <person name="Kuo A."/>
            <person name="Nagy L.G."/>
            <person name="Floudas D."/>
            <person name="Copeland A."/>
            <person name="Barry K.W."/>
            <person name="Cichocki N."/>
            <person name="Veneault-Fourrey C."/>
            <person name="LaButti K."/>
            <person name="Lindquist E.A."/>
            <person name="Lipzen A."/>
            <person name="Lundell T."/>
            <person name="Morin E."/>
            <person name="Murat C."/>
            <person name="Riley R."/>
            <person name="Ohm R."/>
            <person name="Sun H."/>
            <person name="Tunlid A."/>
            <person name="Henrissat B."/>
            <person name="Grigoriev I.V."/>
            <person name="Hibbett D.S."/>
            <person name="Martin F."/>
        </authorList>
    </citation>
    <scope>NUCLEOTIDE SEQUENCE [LARGE SCALE GENOMIC DNA]</scope>
    <source>
        <strain evidence="2">F 1598</strain>
    </source>
</reference>
<keyword evidence="2" id="KW-1185">Reference proteome</keyword>
<gene>
    <name evidence="1" type="ORF">PILCRDRAFT_309373</name>
</gene>
<reference evidence="1 2" key="1">
    <citation type="submission" date="2014-04" db="EMBL/GenBank/DDBJ databases">
        <authorList>
            <consortium name="DOE Joint Genome Institute"/>
            <person name="Kuo A."/>
            <person name="Tarkka M."/>
            <person name="Buscot F."/>
            <person name="Kohler A."/>
            <person name="Nagy L.G."/>
            <person name="Floudas D."/>
            <person name="Copeland A."/>
            <person name="Barry K.W."/>
            <person name="Cichocki N."/>
            <person name="Veneault-Fourrey C."/>
            <person name="LaButti K."/>
            <person name="Lindquist E.A."/>
            <person name="Lipzen A."/>
            <person name="Lundell T."/>
            <person name="Morin E."/>
            <person name="Murat C."/>
            <person name="Sun H."/>
            <person name="Tunlid A."/>
            <person name="Henrissat B."/>
            <person name="Grigoriev I.V."/>
            <person name="Hibbett D.S."/>
            <person name="Martin F."/>
            <person name="Nordberg H.P."/>
            <person name="Cantor M.N."/>
            <person name="Hua S.X."/>
        </authorList>
    </citation>
    <scope>NUCLEOTIDE SEQUENCE [LARGE SCALE GENOMIC DNA]</scope>
    <source>
        <strain evidence="1 2">F 1598</strain>
    </source>
</reference>
<protein>
    <submittedName>
        <fullName evidence="1">Uncharacterized protein</fullName>
    </submittedName>
</protein>
<dbReference type="AlphaFoldDB" id="A0A0C3G489"/>